<dbReference type="EMBL" id="MU839005">
    <property type="protein sequence ID" value="KAK1768601.1"/>
    <property type="molecule type" value="Genomic_DNA"/>
</dbReference>
<evidence type="ECO:0000256" key="6">
    <source>
        <dbReference type="ARBA" id="ARBA00023242"/>
    </source>
</evidence>
<keyword evidence="6" id="KW-0539">Nucleus</keyword>
<evidence type="ECO:0000256" key="8">
    <source>
        <dbReference type="SAM" id="MobiDB-lite"/>
    </source>
</evidence>
<dbReference type="InterPro" id="IPR019787">
    <property type="entry name" value="Znf_PHD-finger"/>
</dbReference>
<dbReference type="SMART" id="SM00249">
    <property type="entry name" value="PHD"/>
    <property type="match status" value="2"/>
</dbReference>
<evidence type="ECO:0000256" key="3">
    <source>
        <dbReference type="ARBA" id="ARBA00022737"/>
    </source>
</evidence>
<dbReference type="Gene3D" id="3.30.40.10">
    <property type="entry name" value="Zinc/RING finger domain, C3HC4 (zinc finger)"/>
    <property type="match status" value="2"/>
</dbReference>
<evidence type="ECO:0000259" key="9">
    <source>
        <dbReference type="PROSITE" id="PS50016"/>
    </source>
</evidence>
<name>A0AAJ0C2B7_9PEZI</name>
<dbReference type="GO" id="GO:0008270">
    <property type="term" value="F:zinc ion binding"/>
    <property type="evidence" value="ECO:0007669"/>
    <property type="project" value="UniProtKB-KW"/>
</dbReference>
<dbReference type="PROSITE" id="PS01359">
    <property type="entry name" value="ZF_PHD_1"/>
    <property type="match status" value="1"/>
</dbReference>
<keyword evidence="2" id="KW-0479">Metal-binding</keyword>
<dbReference type="PROSITE" id="PS51805">
    <property type="entry name" value="EPHD"/>
    <property type="match status" value="1"/>
</dbReference>
<sequence>MDKAPSTPRRPTRGRPRAHLRDATSLRAPRQTAASLAGASEPPPKRRRYIAGGSGGGGRYAAPNGGVETPASTAGPATAPRTRAAAPSLTTPSNPQRERSARIRTAVNRDPSDDVPHTSAAAVAAAVVQSEGYKPREERGWEEFHPNLDIEGTFMVFHADDVDGTAKTTPPTPTVQNSDTPNNGASTPSKEGATVVPDASETPIAKQKPALETPFILTPRRRVGRPPRDPVAFYGSQISSLGLTPKTPKVLPIHNQTPKERLDLKLPSYRKTDRILLFESKTFGQARYVDKSMMNVGYQESDNFIRPERNLLKATDVNVDEDLDPGALSKADGNPTQSSAGGVGRVEYDMDEQDDMWLEKLNAQRRAGDLAPITREIFEITITKIEKEWHALEKRIPKPNPKPPQTHRPRSSSAAAVNGEPQAGEEQDSKCAICDDGDCENTNAIVFCDGCDLAVHQECYGVPFIPEGQWLCRKCQLIGRGVPTCIFCPNTDGAFKQTNSSKWAHLLCAMWIPEVSLGNHTFMEPVMEVEKVPKNRWKLTCYICDQRMGACIQCSNKNCYQAFHVTCARRGRLYLKMKNSQGALAVLDGSTLLKAFCDKHCPQDYAKENSVALATKQAKRFYKRTMKGRIWVDNQASAAQLAAAHRHAITEHPPDESQMTGVKVSAVLADKKKGQPGKPVWKLPSGAPVIPQAVYDIVEGSLQRFLIAKRKDFVGEACRYWTLKREARRGAALLKRLQLQMDTFSSMELTRRNFAAMGPSGKARLTRRIEFARGLVEDMERLKSLSEHIVQREASKLEAADMELDFVDSCYFPVYKMLIPVIEKAFTLDKDVFKEGLSRLQSKLECRYYTTTLAFAHDLCEVIHVGINAPVKPAADEAGSQPNDVAATPRQNANLVTRDRKRLGKRILKFVQPQLEAALKAEADISNKPLGTLVKELEGMLEASLETSQRTITVANEDGHDVTMADASEEGQIVVADQDDAGARTAGDPGAEGVAVSGVTPDANAELGDKMDVDGAPGQAEGSVDVAMSEAEEAGNSEVPASTSVSVAGDKPTDKRAGRTKNNSSSPSLNGYASTAAAVAAQQQQQPHQAAGPLTPPQSNGSLGHGVADALSDGGLPWYLKGFDLVGTTATDEQWAGREAVRNLSEELTDLDDEALRDLEFDVDEDNNNNTITASPVNPGAKTEDAPAPPTPSPSKKRAAPAKLRKSLRSSTRRR</sequence>
<dbReference type="AlphaFoldDB" id="A0AAJ0C2B7"/>
<dbReference type="SUPFAM" id="SSF57903">
    <property type="entry name" value="FYVE/PHD zinc finger"/>
    <property type="match status" value="1"/>
</dbReference>
<evidence type="ECO:0000256" key="2">
    <source>
        <dbReference type="ARBA" id="ARBA00022723"/>
    </source>
</evidence>
<comment type="subcellular location">
    <subcellularLocation>
        <location evidence="1">Nucleus</location>
    </subcellularLocation>
</comment>
<feature type="region of interest" description="Disordered" evidence="8">
    <location>
        <begin position="323"/>
        <end position="346"/>
    </location>
</feature>
<dbReference type="PANTHER" id="PTHR13793">
    <property type="entry name" value="PHD FINGER PROTEINS"/>
    <property type="match status" value="1"/>
</dbReference>
<feature type="region of interest" description="Disordered" evidence="8">
    <location>
        <begin position="394"/>
        <end position="423"/>
    </location>
</feature>
<evidence type="ECO:0000259" key="10">
    <source>
        <dbReference type="PROSITE" id="PS51805"/>
    </source>
</evidence>
<dbReference type="CDD" id="cd15492">
    <property type="entry name" value="PHD_BRPF_JADE_like"/>
    <property type="match status" value="1"/>
</dbReference>
<keyword evidence="12" id="KW-1185">Reference proteome</keyword>
<dbReference type="InterPro" id="IPR050701">
    <property type="entry name" value="Histone_Mod_Regulator"/>
</dbReference>
<feature type="domain" description="PHD-type" evidence="10">
    <location>
        <begin position="482"/>
        <end position="601"/>
    </location>
</feature>
<gene>
    <name evidence="11" type="ORF">QBC33DRAFT_384120</name>
</gene>
<feature type="compositionally biased region" description="Low complexity" evidence="8">
    <location>
        <begin position="1073"/>
        <end position="1091"/>
    </location>
</feature>
<dbReference type="InterPro" id="IPR034732">
    <property type="entry name" value="EPHD"/>
</dbReference>
<keyword evidence="4 7" id="KW-0863">Zinc-finger</keyword>
<dbReference type="Pfam" id="PF13832">
    <property type="entry name" value="zf-HC5HC2H_2"/>
    <property type="match status" value="1"/>
</dbReference>
<proteinExistence type="predicted"/>
<evidence type="ECO:0000256" key="1">
    <source>
        <dbReference type="ARBA" id="ARBA00004123"/>
    </source>
</evidence>
<feature type="compositionally biased region" description="Low complexity" evidence="8">
    <location>
        <begin position="60"/>
        <end position="93"/>
    </location>
</feature>
<dbReference type="CDD" id="cd15670">
    <property type="entry name" value="ePHD_BRPF"/>
    <property type="match status" value="1"/>
</dbReference>
<dbReference type="InterPro" id="IPR019786">
    <property type="entry name" value="Zinc_finger_PHD-type_CS"/>
</dbReference>
<feature type="compositionally biased region" description="Polar residues" evidence="8">
    <location>
        <begin position="1060"/>
        <end position="1072"/>
    </location>
</feature>
<evidence type="ECO:0000256" key="7">
    <source>
        <dbReference type="PROSITE-ProRule" id="PRU00146"/>
    </source>
</evidence>
<dbReference type="Pfam" id="PF13831">
    <property type="entry name" value="PHD_2"/>
    <property type="match status" value="1"/>
</dbReference>
<accession>A0AAJ0C2B7</accession>
<feature type="compositionally biased region" description="Polar residues" evidence="8">
    <location>
        <begin position="166"/>
        <end position="189"/>
    </location>
</feature>
<keyword evidence="3" id="KW-0677">Repeat</keyword>
<dbReference type="GeneID" id="85307274"/>
<dbReference type="GO" id="GO:0005634">
    <property type="term" value="C:nucleus"/>
    <property type="evidence" value="ECO:0007669"/>
    <property type="project" value="UniProtKB-SubCell"/>
</dbReference>
<feature type="compositionally biased region" description="Basic residues" evidence="8">
    <location>
        <begin position="1195"/>
        <end position="1215"/>
    </location>
</feature>
<dbReference type="RefSeq" id="XP_060284814.1">
    <property type="nucleotide sequence ID" value="XM_060424087.1"/>
</dbReference>
<evidence type="ECO:0000256" key="5">
    <source>
        <dbReference type="ARBA" id="ARBA00022833"/>
    </source>
</evidence>
<dbReference type="PANTHER" id="PTHR13793:SF107">
    <property type="entry name" value="BROMODOMAIN-CONTAINING PROTEIN HOMOLOG"/>
    <property type="match status" value="1"/>
</dbReference>
<dbReference type="FunFam" id="3.30.40.10:FF:000008">
    <property type="entry name" value="Bromodomain containing 1, isoform CRA_a"/>
    <property type="match status" value="1"/>
</dbReference>
<reference evidence="11" key="1">
    <citation type="submission" date="2023-06" db="EMBL/GenBank/DDBJ databases">
        <title>Genome-scale phylogeny and comparative genomics of the fungal order Sordariales.</title>
        <authorList>
            <consortium name="Lawrence Berkeley National Laboratory"/>
            <person name="Hensen N."/>
            <person name="Bonometti L."/>
            <person name="Westerberg I."/>
            <person name="Brannstrom I.O."/>
            <person name="Guillou S."/>
            <person name="Cros-Aarteil S."/>
            <person name="Calhoun S."/>
            <person name="Haridas S."/>
            <person name="Kuo A."/>
            <person name="Mondo S."/>
            <person name="Pangilinan J."/>
            <person name="Riley R."/>
            <person name="Labutti K."/>
            <person name="Andreopoulos B."/>
            <person name="Lipzen A."/>
            <person name="Chen C."/>
            <person name="Yanf M."/>
            <person name="Daum C."/>
            <person name="Ng V."/>
            <person name="Clum A."/>
            <person name="Steindorff A."/>
            <person name="Ohm R."/>
            <person name="Martin F."/>
            <person name="Silar P."/>
            <person name="Natvig D."/>
            <person name="Lalanne C."/>
            <person name="Gautier V."/>
            <person name="Ament-Velasquez S.L."/>
            <person name="Kruys A."/>
            <person name="Hutchinson M.I."/>
            <person name="Powell A.J."/>
            <person name="Barry K."/>
            <person name="Miller A.N."/>
            <person name="Grigoriev I.V."/>
            <person name="Debuchy R."/>
            <person name="Gladieux P."/>
            <person name="Thoren M.H."/>
            <person name="Johannesson H."/>
        </authorList>
    </citation>
    <scope>NUCLEOTIDE SEQUENCE</scope>
    <source>
        <strain evidence="11">8032-3</strain>
    </source>
</reference>
<feature type="region of interest" description="Disordered" evidence="8">
    <location>
        <begin position="1161"/>
        <end position="1215"/>
    </location>
</feature>
<dbReference type="InterPro" id="IPR001965">
    <property type="entry name" value="Znf_PHD"/>
</dbReference>
<feature type="region of interest" description="Disordered" evidence="8">
    <location>
        <begin position="162"/>
        <end position="195"/>
    </location>
</feature>
<keyword evidence="5" id="KW-0862">Zinc</keyword>
<evidence type="ECO:0000313" key="11">
    <source>
        <dbReference type="EMBL" id="KAK1768601.1"/>
    </source>
</evidence>
<dbReference type="PROSITE" id="PS50016">
    <property type="entry name" value="ZF_PHD_2"/>
    <property type="match status" value="1"/>
</dbReference>
<dbReference type="InterPro" id="IPR011011">
    <property type="entry name" value="Znf_FYVE_PHD"/>
</dbReference>
<comment type="caution">
    <text evidence="11">The sequence shown here is derived from an EMBL/GenBank/DDBJ whole genome shotgun (WGS) entry which is preliminary data.</text>
</comment>
<feature type="region of interest" description="Disordered" evidence="8">
    <location>
        <begin position="981"/>
        <end position="1111"/>
    </location>
</feature>
<dbReference type="InterPro" id="IPR013083">
    <property type="entry name" value="Znf_RING/FYVE/PHD"/>
</dbReference>
<protein>
    <submittedName>
        <fullName evidence="11">Uncharacterized protein</fullName>
    </submittedName>
</protein>
<dbReference type="FunFam" id="3.30.40.10:FF:000007">
    <property type="entry name" value="Bromodomain containing 1, isoform CRA_b"/>
    <property type="match status" value="1"/>
</dbReference>
<dbReference type="InterPro" id="IPR019542">
    <property type="entry name" value="Enhancer_polycomb-like_N"/>
</dbReference>
<dbReference type="Pfam" id="PF10513">
    <property type="entry name" value="EPL1"/>
    <property type="match status" value="1"/>
</dbReference>
<feature type="region of interest" description="Disordered" evidence="8">
    <location>
        <begin position="1"/>
        <end position="101"/>
    </location>
</feature>
<dbReference type="GO" id="GO:0006357">
    <property type="term" value="P:regulation of transcription by RNA polymerase II"/>
    <property type="evidence" value="ECO:0007669"/>
    <property type="project" value="TreeGrafter"/>
</dbReference>
<feature type="domain" description="PHD-type" evidence="9">
    <location>
        <begin position="428"/>
        <end position="478"/>
    </location>
</feature>
<evidence type="ECO:0000256" key="4">
    <source>
        <dbReference type="ARBA" id="ARBA00022771"/>
    </source>
</evidence>
<evidence type="ECO:0000313" key="12">
    <source>
        <dbReference type="Proteomes" id="UP001244011"/>
    </source>
</evidence>
<dbReference type="Proteomes" id="UP001244011">
    <property type="component" value="Unassembled WGS sequence"/>
</dbReference>
<organism evidence="11 12">
    <name type="scientific">Phialemonium atrogriseum</name>
    <dbReference type="NCBI Taxonomy" id="1093897"/>
    <lineage>
        <taxon>Eukaryota</taxon>
        <taxon>Fungi</taxon>
        <taxon>Dikarya</taxon>
        <taxon>Ascomycota</taxon>
        <taxon>Pezizomycotina</taxon>
        <taxon>Sordariomycetes</taxon>
        <taxon>Sordariomycetidae</taxon>
        <taxon>Cephalothecales</taxon>
        <taxon>Cephalothecaceae</taxon>
        <taxon>Phialemonium</taxon>
    </lineage>
</organism>